<protein>
    <submittedName>
        <fullName evidence="2">Uncharacterized protein</fullName>
    </submittedName>
</protein>
<dbReference type="AlphaFoldDB" id="A0A7S3QJG7"/>
<feature type="transmembrane region" description="Helical" evidence="1">
    <location>
        <begin position="68"/>
        <end position="88"/>
    </location>
</feature>
<keyword evidence="1" id="KW-0472">Membrane</keyword>
<keyword evidence="1" id="KW-0812">Transmembrane</keyword>
<evidence type="ECO:0000256" key="1">
    <source>
        <dbReference type="SAM" id="Phobius"/>
    </source>
</evidence>
<evidence type="ECO:0000313" key="2">
    <source>
        <dbReference type="EMBL" id="CAE0479485.1"/>
    </source>
</evidence>
<keyword evidence="1" id="KW-1133">Transmembrane helix</keyword>
<gene>
    <name evidence="2" type="ORF">CDEB00056_LOCUS24339</name>
</gene>
<dbReference type="EMBL" id="HBIO01031746">
    <property type="protein sequence ID" value="CAE0479485.1"/>
    <property type="molecule type" value="Transcribed_RNA"/>
</dbReference>
<organism evidence="2">
    <name type="scientific">Chaetoceros debilis</name>
    <dbReference type="NCBI Taxonomy" id="122233"/>
    <lineage>
        <taxon>Eukaryota</taxon>
        <taxon>Sar</taxon>
        <taxon>Stramenopiles</taxon>
        <taxon>Ochrophyta</taxon>
        <taxon>Bacillariophyta</taxon>
        <taxon>Coscinodiscophyceae</taxon>
        <taxon>Chaetocerotophycidae</taxon>
        <taxon>Chaetocerotales</taxon>
        <taxon>Chaetocerotaceae</taxon>
        <taxon>Chaetoceros</taxon>
    </lineage>
</organism>
<proteinExistence type="predicted"/>
<reference evidence="2" key="1">
    <citation type="submission" date="2021-01" db="EMBL/GenBank/DDBJ databases">
        <authorList>
            <person name="Corre E."/>
            <person name="Pelletier E."/>
            <person name="Niang G."/>
            <person name="Scheremetjew M."/>
            <person name="Finn R."/>
            <person name="Kale V."/>
            <person name="Holt S."/>
            <person name="Cochrane G."/>
            <person name="Meng A."/>
            <person name="Brown T."/>
            <person name="Cohen L."/>
        </authorList>
    </citation>
    <scope>NUCLEOTIDE SEQUENCE</scope>
    <source>
        <strain evidence="2">MM31A-1</strain>
    </source>
</reference>
<accession>A0A7S3QJG7</accession>
<name>A0A7S3QJG7_9STRA</name>
<sequence length="230" mass="25469">MKQYGSINTIDIQSPQTLEEAFHQQEVGEEGDDRAGIFNIDSLQDEILNNHSVGERSYSHSRRTNSSLRLLMGALVLFAGVGSFIAFAPNQKALPVISHTIDGILGDIGMEMDMDLSEHDIDMDILSDVDFEARLMEKYPRLGSRSDACIRTGMICGTSRFNSCSLCCEDPHKWYGYQYWDVRCGEQPCFKSGSSCGGHIPCDKVCCNANGNEEDAVSGRNETEVQDTCD</sequence>